<name>A0A3B7MZ04_9BACT</name>
<dbReference type="OrthoDB" id="9854409at2"/>
<protein>
    <submittedName>
        <fullName evidence="1">Uncharacterized protein</fullName>
    </submittedName>
</protein>
<proteinExistence type="predicted"/>
<gene>
    <name evidence="1" type="ORF">D3H65_32650</name>
</gene>
<evidence type="ECO:0000313" key="1">
    <source>
        <dbReference type="EMBL" id="AXY78449.1"/>
    </source>
</evidence>
<dbReference type="KEGG" id="pseg:D3H65_32650"/>
<keyword evidence="2" id="KW-1185">Reference proteome</keyword>
<dbReference type="AlphaFoldDB" id="A0A3B7MZ04"/>
<dbReference type="EMBL" id="CP032157">
    <property type="protein sequence ID" value="AXY78449.1"/>
    <property type="molecule type" value="Genomic_DNA"/>
</dbReference>
<evidence type="ECO:0000313" key="2">
    <source>
        <dbReference type="Proteomes" id="UP000263900"/>
    </source>
</evidence>
<reference evidence="1 2" key="1">
    <citation type="submission" date="2018-09" db="EMBL/GenBank/DDBJ databases">
        <title>Genome sequencing of strain 6GH32-13.</title>
        <authorList>
            <person name="Weon H.-Y."/>
            <person name="Heo J."/>
            <person name="Kwon S.-W."/>
        </authorList>
    </citation>
    <scope>NUCLEOTIDE SEQUENCE [LARGE SCALE GENOMIC DNA]</scope>
    <source>
        <strain evidence="1 2">5GH32-13</strain>
    </source>
</reference>
<organism evidence="1 2">
    <name type="scientific">Paraflavitalea soli</name>
    <dbReference type="NCBI Taxonomy" id="2315862"/>
    <lineage>
        <taxon>Bacteria</taxon>
        <taxon>Pseudomonadati</taxon>
        <taxon>Bacteroidota</taxon>
        <taxon>Chitinophagia</taxon>
        <taxon>Chitinophagales</taxon>
        <taxon>Chitinophagaceae</taxon>
        <taxon>Paraflavitalea</taxon>
    </lineage>
</organism>
<sequence length="134" mass="14230">MLVLATTGSLFAQSVTMSDVMISSVKIKDGKNTIQVPDGKGTIQLVKRGDKFTDVVYTDAAGKESRLSPVRPGTNGAPKPPCKFPIPDACFSIPNNQSVGMCICRPTDLSSGEDYSVSLLLPAVQKVRDAATRN</sequence>
<dbReference type="Proteomes" id="UP000263900">
    <property type="component" value="Chromosome"/>
</dbReference>
<accession>A0A3B7MZ04</accession>